<dbReference type="InterPro" id="IPR007603">
    <property type="entry name" value="Choline_transptr-like"/>
</dbReference>
<evidence type="ECO:0000256" key="3">
    <source>
        <dbReference type="ARBA" id="ARBA00022692"/>
    </source>
</evidence>
<comment type="function">
    <text evidence="6">Choline transporter.</text>
</comment>
<dbReference type="EMBL" id="BRYB01002341">
    <property type="protein sequence ID" value="GMI43401.1"/>
    <property type="molecule type" value="Genomic_DNA"/>
</dbReference>
<dbReference type="PANTHER" id="PTHR12385">
    <property type="entry name" value="CHOLINE TRANSPORTER-LIKE (SLC FAMILY 44)"/>
    <property type="match status" value="1"/>
</dbReference>
<feature type="transmembrane region" description="Helical" evidence="6">
    <location>
        <begin position="365"/>
        <end position="384"/>
    </location>
</feature>
<protein>
    <recommendedName>
        <fullName evidence="6">Choline transporter-like protein</fullName>
    </recommendedName>
</protein>
<dbReference type="Proteomes" id="UP001165060">
    <property type="component" value="Unassembled WGS sequence"/>
</dbReference>
<gene>
    <name evidence="8" type="ORF">TeGR_g8300</name>
</gene>
<accession>A0ABQ6N830</accession>
<evidence type="ECO:0000256" key="7">
    <source>
        <dbReference type="SAM" id="MobiDB-lite"/>
    </source>
</evidence>
<comment type="caution">
    <text evidence="8">The sequence shown here is derived from an EMBL/GenBank/DDBJ whole genome shotgun (WGS) entry which is preliminary data.</text>
</comment>
<evidence type="ECO:0000256" key="2">
    <source>
        <dbReference type="ARBA" id="ARBA00007168"/>
    </source>
</evidence>
<feature type="transmembrane region" description="Helical" evidence="6">
    <location>
        <begin position="184"/>
        <end position="205"/>
    </location>
</feature>
<dbReference type="Pfam" id="PF04515">
    <property type="entry name" value="Choline_transpo"/>
    <property type="match status" value="1"/>
</dbReference>
<feature type="transmembrane region" description="Helical" evidence="6">
    <location>
        <begin position="225"/>
        <end position="243"/>
    </location>
</feature>
<comment type="similarity">
    <text evidence="2 6">Belongs to the CTL (choline transporter-like) family.</text>
</comment>
<evidence type="ECO:0000256" key="1">
    <source>
        <dbReference type="ARBA" id="ARBA00004141"/>
    </source>
</evidence>
<feature type="transmembrane region" description="Helical" evidence="6">
    <location>
        <begin position="88"/>
        <end position="110"/>
    </location>
</feature>
<keyword evidence="9" id="KW-1185">Reference proteome</keyword>
<reference evidence="8 9" key="1">
    <citation type="journal article" date="2023" name="Commun. Biol.">
        <title>Genome analysis of Parmales, the sister group of diatoms, reveals the evolutionary specialization of diatoms from phago-mixotrophs to photoautotrophs.</title>
        <authorList>
            <person name="Ban H."/>
            <person name="Sato S."/>
            <person name="Yoshikawa S."/>
            <person name="Yamada K."/>
            <person name="Nakamura Y."/>
            <person name="Ichinomiya M."/>
            <person name="Sato N."/>
            <person name="Blanc-Mathieu R."/>
            <person name="Endo H."/>
            <person name="Kuwata A."/>
            <person name="Ogata H."/>
        </authorList>
    </citation>
    <scope>NUCLEOTIDE SEQUENCE [LARGE SCALE GENOMIC DNA]</scope>
</reference>
<keyword evidence="3 6" id="KW-0812">Transmembrane</keyword>
<name>A0ABQ6N830_9STRA</name>
<sequence length="491" mass="51792">MPTSKSPLHTPGAHWQSSLTTATAAPYASVSNHPSKGSAQPAKLRDPLPLLLFLGSLGAFLAVTIIYAPAFVGAGQLSFSVDSAASSFMYIGLLQAALAGSLSLLCLSLMLSFASSLIWGCLVGSVVFAFVASLASFLAGFVLGGVMWLVFGLISVCYAYVVRDRIPFATANLETACTAVRSNLGVMAVALLGLLAGFLWTFWWVLTYLAVSYAASENANGEDDIAAINGGATFALLLMFYWFHQVLSNIVHVTVAGAIGTWWFNPPLAASCCSPAVTSSAGRATTHSLGSICFGSLLVALIQTLRAVVEQARMSDDGIIVCLADCILGCIQSVAEYFNKYIEAGKNVMGLFKARGWTAIINDDLISNVLTFLSFGVGAIVGGIGVGVASMNPNWFGDVEGANFYVFLLGLLVGLLFSSIMFSVIISAVDTIVVCFAEAPLDFQTNYPDLHDSMSSAWLKIYPCVWNPEEMAETPTGGGGNRSGRQQTADI</sequence>
<feature type="transmembrane region" description="Helical" evidence="6">
    <location>
        <begin position="117"/>
        <end position="139"/>
    </location>
</feature>
<feature type="region of interest" description="Disordered" evidence="7">
    <location>
        <begin position="472"/>
        <end position="491"/>
    </location>
</feature>
<dbReference type="PANTHER" id="PTHR12385:SF4">
    <property type="entry name" value="PROTEIN PNS1"/>
    <property type="match status" value="1"/>
</dbReference>
<comment type="subcellular location">
    <subcellularLocation>
        <location evidence="6">Cell membrane</location>
        <topology evidence="6">Multi-pass membrane protein</topology>
    </subcellularLocation>
    <subcellularLocation>
        <location evidence="1">Membrane</location>
        <topology evidence="1">Multi-pass membrane protein</topology>
    </subcellularLocation>
</comment>
<feature type="transmembrane region" description="Helical" evidence="6">
    <location>
        <begin position="145"/>
        <end position="163"/>
    </location>
</feature>
<evidence type="ECO:0000256" key="4">
    <source>
        <dbReference type="ARBA" id="ARBA00022989"/>
    </source>
</evidence>
<keyword evidence="5 6" id="KW-0472">Membrane</keyword>
<evidence type="ECO:0000313" key="9">
    <source>
        <dbReference type="Proteomes" id="UP001165060"/>
    </source>
</evidence>
<feature type="transmembrane region" description="Helical" evidence="6">
    <location>
        <begin position="404"/>
        <end position="426"/>
    </location>
</feature>
<evidence type="ECO:0000313" key="8">
    <source>
        <dbReference type="EMBL" id="GMI43401.1"/>
    </source>
</evidence>
<evidence type="ECO:0000256" key="5">
    <source>
        <dbReference type="ARBA" id="ARBA00023136"/>
    </source>
</evidence>
<keyword evidence="4 6" id="KW-1133">Transmembrane helix</keyword>
<feature type="transmembrane region" description="Helical" evidence="6">
    <location>
        <begin position="48"/>
        <end position="68"/>
    </location>
</feature>
<organism evidence="8 9">
    <name type="scientific">Tetraparma gracilis</name>
    <dbReference type="NCBI Taxonomy" id="2962635"/>
    <lineage>
        <taxon>Eukaryota</taxon>
        <taxon>Sar</taxon>
        <taxon>Stramenopiles</taxon>
        <taxon>Ochrophyta</taxon>
        <taxon>Bolidophyceae</taxon>
        <taxon>Parmales</taxon>
        <taxon>Triparmaceae</taxon>
        <taxon>Tetraparma</taxon>
    </lineage>
</organism>
<proteinExistence type="inferred from homology"/>
<evidence type="ECO:0000256" key="6">
    <source>
        <dbReference type="RuleBase" id="RU368066"/>
    </source>
</evidence>